<dbReference type="Proteomes" id="UP000030645">
    <property type="component" value="Unassembled WGS sequence"/>
</dbReference>
<dbReference type="KEGG" id="mnt:21392293"/>
<evidence type="ECO:0000256" key="1">
    <source>
        <dbReference type="SAM" id="Coils"/>
    </source>
</evidence>
<gene>
    <name evidence="3" type="ORF">L484_008944</name>
</gene>
<feature type="compositionally biased region" description="Low complexity" evidence="2">
    <location>
        <begin position="316"/>
        <end position="329"/>
    </location>
</feature>
<feature type="region of interest" description="Disordered" evidence="2">
    <location>
        <begin position="44"/>
        <end position="144"/>
    </location>
</feature>
<dbReference type="STRING" id="981085.W9QE73"/>
<feature type="compositionally biased region" description="Basic and acidic residues" evidence="2">
    <location>
        <begin position="67"/>
        <end position="78"/>
    </location>
</feature>
<feature type="region of interest" description="Disordered" evidence="2">
    <location>
        <begin position="315"/>
        <end position="340"/>
    </location>
</feature>
<dbReference type="eggNOG" id="ENOG502QWD3">
    <property type="taxonomic scope" value="Eukaryota"/>
</dbReference>
<feature type="region of interest" description="Disordered" evidence="2">
    <location>
        <begin position="254"/>
        <end position="282"/>
    </location>
</feature>
<protein>
    <submittedName>
        <fullName evidence="3">Uncharacterized protein</fullName>
    </submittedName>
</protein>
<feature type="compositionally biased region" description="Low complexity" evidence="2">
    <location>
        <begin position="46"/>
        <end position="65"/>
    </location>
</feature>
<feature type="compositionally biased region" description="Basic and acidic residues" evidence="2">
    <location>
        <begin position="165"/>
        <end position="179"/>
    </location>
</feature>
<evidence type="ECO:0000313" key="3">
    <source>
        <dbReference type="EMBL" id="EXB29780.1"/>
    </source>
</evidence>
<keyword evidence="4" id="KW-1185">Reference proteome</keyword>
<dbReference type="EMBL" id="KE343449">
    <property type="protein sequence ID" value="EXB29780.1"/>
    <property type="molecule type" value="Genomic_DNA"/>
</dbReference>
<organism evidence="3 4">
    <name type="scientific">Morus notabilis</name>
    <dbReference type="NCBI Taxonomy" id="981085"/>
    <lineage>
        <taxon>Eukaryota</taxon>
        <taxon>Viridiplantae</taxon>
        <taxon>Streptophyta</taxon>
        <taxon>Embryophyta</taxon>
        <taxon>Tracheophyta</taxon>
        <taxon>Spermatophyta</taxon>
        <taxon>Magnoliopsida</taxon>
        <taxon>eudicotyledons</taxon>
        <taxon>Gunneridae</taxon>
        <taxon>Pentapetalae</taxon>
        <taxon>rosids</taxon>
        <taxon>fabids</taxon>
        <taxon>Rosales</taxon>
        <taxon>Moraceae</taxon>
        <taxon>Moreae</taxon>
        <taxon>Morus</taxon>
    </lineage>
</organism>
<evidence type="ECO:0000313" key="4">
    <source>
        <dbReference type="Proteomes" id="UP000030645"/>
    </source>
</evidence>
<dbReference type="PANTHER" id="PTHR36764">
    <property type="entry name" value="TRNA (ILE)-LYSIDINE SYNTHASE"/>
    <property type="match status" value="1"/>
</dbReference>
<reference evidence="4" key="1">
    <citation type="submission" date="2013-01" db="EMBL/GenBank/DDBJ databases">
        <title>Draft Genome Sequence of a Mulberry Tree, Morus notabilis C.K. Schneid.</title>
        <authorList>
            <person name="He N."/>
            <person name="Zhao S."/>
        </authorList>
    </citation>
    <scope>NUCLEOTIDE SEQUENCE</scope>
</reference>
<dbReference type="AlphaFoldDB" id="W9QE73"/>
<dbReference type="OrthoDB" id="1922268at2759"/>
<proteinExistence type="predicted"/>
<dbReference type="GO" id="GO:0009507">
    <property type="term" value="C:chloroplast"/>
    <property type="evidence" value="ECO:0007669"/>
    <property type="project" value="TreeGrafter"/>
</dbReference>
<dbReference type="PANTHER" id="PTHR36764:SF1">
    <property type="entry name" value="TRNA (ILE)-LYSIDINE SYNTHASE"/>
    <property type="match status" value="1"/>
</dbReference>
<sequence length="340" mass="36826">MGAISLYRGNLHRVPDVPRRWLMPTPQISLKDFRTLLSRRSRALSRLRPSTATAAATSSNPNPNSVPEHHEEAPKEDPGAASPETRARAEKFAADWGEGPSGETKDGRDSNSNGSPAKPVDKSDSLPDSGPNAPEGGGDPVGDGAKQLAVEVQKVEEFANPNSEVGKKEDLPNEKQKRKTEVEEKLQVLNDKKHSLVQLLKQILNAEEELKRRINMQGNALRPSAPLSGDVEGVETDALSNQNFHSRQIFRMNSMSPSSESPIRRPPFIQHNVAPHPTSRTSLGTTSSPLRFTPMAHQGHPTNVPTLSVSGTNYVASSPSPAASGGTSTFRDTRLPSPWN</sequence>
<feature type="region of interest" description="Disordered" evidence="2">
    <location>
        <begin position="157"/>
        <end position="179"/>
    </location>
</feature>
<feature type="coiled-coil region" evidence="1">
    <location>
        <begin position="189"/>
        <end position="216"/>
    </location>
</feature>
<keyword evidence="1" id="KW-0175">Coiled coil</keyword>
<name>W9QE73_9ROSA</name>
<accession>W9QE73</accession>
<evidence type="ECO:0000256" key="2">
    <source>
        <dbReference type="SAM" id="MobiDB-lite"/>
    </source>
</evidence>